<dbReference type="EMBL" id="VSRR010033782">
    <property type="protein sequence ID" value="MPC71924.1"/>
    <property type="molecule type" value="Genomic_DNA"/>
</dbReference>
<accession>A0A5B7HU32</accession>
<proteinExistence type="predicted"/>
<feature type="compositionally biased region" description="Polar residues" evidence="1">
    <location>
        <begin position="1"/>
        <end position="10"/>
    </location>
</feature>
<evidence type="ECO:0000313" key="3">
    <source>
        <dbReference type="Proteomes" id="UP000324222"/>
    </source>
</evidence>
<feature type="region of interest" description="Disordered" evidence="1">
    <location>
        <begin position="1"/>
        <end position="59"/>
    </location>
</feature>
<reference evidence="2 3" key="1">
    <citation type="submission" date="2019-05" db="EMBL/GenBank/DDBJ databases">
        <title>Another draft genome of Portunus trituberculatus and its Hox gene families provides insights of decapod evolution.</title>
        <authorList>
            <person name="Jeong J.-H."/>
            <person name="Song I."/>
            <person name="Kim S."/>
            <person name="Choi T."/>
            <person name="Kim D."/>
            <person name="Ryu S."/>
            <person name="Kim W."/>
        </authorList>
    </citation>
    <scope>NUCLEOTIDE SEQUENCE [LARGE SCALE GENOMIC DNA]</scope>
    <source>
        <tissue evidence="2">Muscle</tissue>
    </source>
</reference>
<dbReference type="AlphaFoldDB" id="A0A5B7HU32"/>
<organism evidence="2 3">
    <name type="scientific">Portunus trituberculatus</name>
    <name type="common">Swimming crab</name>
    <name type="synonym">Neptunus trituberculatus</name>
    <dbReference type="NCBI Taxonomy" id="210409"/>
    <lineage>
        <taxon>Eukaryota</taxon>
        <taxon>Metazoa</taxon>
        <taxon>Ecdysozoa</taxon>
        <taxon>Arthropoda</taxon>
        <taxon>Crustacea</taxon>
        <taxon>Multicrustacea</taxon>
        <taxon>Malacostraca</taxon>
        <taxon>Eumalacostraca</taxon>
        <taxon>Eucarida</taxon>
        <taxon>Decapoda</taxon>
        <taxon>Pleocyemata</taxon>
        <taxon>Brachyura</taxon>
        <taxon>Eubrachyura</taxon>
        <taxon>Portunoidea</taxon>
        <taxon>Portunidae</taxon>
        <taxon>Portuninae</taxon>
        <taxon>Portunus</taxon>
    </lineage>
</organism>
<feature type="compositionally biased region" description="Low complexity" evidence="1">
    <location>
        <begin position="36"/>
        <end position="54"/>
    </location>
</feature>
<gene>
    <name evidence="2" type="ORF">E2C01_066216</name>
</gene>
<name>A0A5B7HU32_PORTR</name>
<evidence type="ECO:0000313" key="2">
    <source>
        <dbReference type="EMBL" id="MPC71924.1"/>
    </source>
</evidence>
<sequence length="162" mass="16894">MNVASQSNGSLCPEEPRGPARSRHEPPGPAARQEVPVTHPAPTAPTRPDAAAAPEEGRRSTQLPTTGLLSYCCCCCCCCSWTRFRSATLNIAADEGPSFAAVAAAAAIGGFDRFPCFIALYRRSLSFLAPQRCRVLPCLILGAAASWAAVCPPLPCVGVAPP</sequence>
<comment type="caution">
    <text evidence="2">The sequence shown here is derived from an EMBL/GenBank/DDBJ whole genome shotgun (WGS) entry which is preliminary data.</text>
</comment>
<protein>
    <submittedName>
        <fullName evidence="2">Uncharacterized protein</fullName>
    </submittedName>
</protein>
<dbReference type="Proteomes" id="UP000324222">
    <property type="component" value="Unassembled WGS sequence"/>
</dbReference>
<feature type="compositionally biased region" description="Basic and acidic residues" evidence="1">
    <location>
        <begin position="14"/>
        <end position="26"/>
    </location>
</feature>
<keyword evidence="3" id="KW-1185">Reference proteome</keyword>
<evidence type="ECO:0000256" key="1">
    <source>
        <dbReference type="SAM" id="MobiDB-lite"/>
    </source>
</evidence>